<proteinExistence type="predicted"/>
<dbReference type="InterPro" id="IPR036641">
    <property type="entry name" value="HPT_dom_sf"/>
</dbReference>
<protein>
    <submittedName>
        <fullName evidence="1">Hpt domain-containing protein</fullName>
    </submittedName>
</protein>
<dbReference type="Proteomes" id="UP000285092">
    <property type="component" value="Unassembled WGS sequence"/>
</dbReference>
<keyword evidence="2" id="KW-1185">Reference proteome</keyword>
<dbReference type="OrthoDB" id="7427752at2"/>
<accession>A0A418NJ53</accession>
<gene>
    <name evidence="1" type="ORF">D2V04_04760</name>
</gene>
<dbReference type="AlphaFoldDB" id="A0A418NJ53"/>
<comment type="caution">
    <text evidence="1">The sequence shown here is derived from an EMBL/GenBank/DDBJ whole genome shotgun (WGS) entry which is preliminary data.</text>
</comment>
<dbReference type="SUPFAM" id="SSF47226">
    <property type="entry name" value="Histidine-containing phosphotransfer domain, HPT domain"/>
    <property type="match status" value="1"/>
</dbReference>
<name>A0A418NJ53_9SPHN</name>
<sequence length="102" mass="10663">MVHENGALDATLAAAAGDDPVLLAELRAAFADSLERQIDLLGRARCDGNWNVAALRLKGLAASFHAAGLIELADEAIAAAPGEPTILRRLEAFRRDFSAGPA</sequence>
<evidence type="ECO:0000313" key="1">
    <source>
        <dbReference type="EMBL" id="RIV79313.1"/>
    </source>
</evidence>
<dbReference type="GO" id="GO:0000160">
    <property type="term" value="P:phosphorelay signal transduction system"/>
    <property type="evidence" value="ECO:0007669"/>
    <property type="project" value="InterPro"/>
</dbReference>
<reference evidence="1 2" key="1">
    <citation type="submission" date="2018-08" db="EMBL/GenBank/DDBJ databases">
        <title>Altererythrobacter sp.Ery1 and Ery12, the genome sequencing of novel strains in genus Alterythrobacter.</title>
        <authorList>
            <person name="Cheng H."/>
            <person name="Wu Y.-H."/>
            <person name="Fang C."/>
            <person name="Xu X.-W."/>
        </authorList>
    </citation>
    <scope>NUCLEOTIDE SEQUENCE [LARGE SCALE GENOMIC DNA]</scope>
    <source>
        <strain evidence="1 2">Ery1</strain>
    </source>
</reference>
<dbReference type="RefSeq" id="WP_119512145.1">
    <property type="nucleotide sequence ID" value="NZ_QXFK01000014.1"/>
</dbReference>
<dbReference type="Gene3D" id="1.20.120.160">
    <property type="entry name" value="HPT domain"/>
    <property type="match status" value="1"/>
</dbReference>
<organism evidence="1 2">
    <name type="scientific">Pelagerythrobacter aerophilus</name>
    <dbReference type="NCBI Taxonomy" id="2306995"/>
    <lineage>
        <taxon>Bacteria</taxon>
        <taxon>Pseudomonadati</taxon>
        <taxon>Pseudomonadota</taxon>
        <taxon>Alphaproteobacteria</taxon>
        <taxon>Sphingomonadales</taxon>
        <taxon>Erythrobacteraceae</taxon>
        <taxon>Pelagerythrobacter</taxon>
    </lineage>
</organism>
<evidence type="ECO:0000313" key="2">
    <source>
        <dbReference type="Proteomes" id="UP000285092"/>
    </source>
</evidence>
<dbReference type="EMBL" id="QXFK01000014">
    <property type="protein sequence ID" value="RIV79313.1"/>
    <property type="molecule type" value="Genomic_DNA"/>
</dbReference>